<feature type="chain" id="PRO_5026901192" evidence="3">
    <location>
        <begin position="23"/>
        <end position="346"/>
    </location>
</feature>
<dbReference type="Pfam" id="PF24053">
    <property type="entry name" value="DUF7356"/>
    <property type="match status" value="1"/>
</dbReference>
<feature type="compositionally biased region" description="Acidic residues" evidence="1">
    <location>
        <begin position="298"/>
        <end position="312"/>
    </location>
</feature>
<evidence type="ECO:0000313" key="6">
    <source>
        <dbReference type="RefSeq" id="XP_010931369.1"/>
    </source>
</evidence>
<keyword evidence="3" id="KW-0732">Signal</keyword>
<dbReference type="KEGG" id="egu:105052299"/>
<evidence type="ECO:0000256" key="3">
    <source>
        <dbReference type="SAM" id="SignalP"/>
    </source>
</evidence>
<feature type="signal peptide" evidence="3">
    <location>
        <begin position="1"/>
        <end position="22"/>
    </location>
</feature>
<keyword evidence="2" id="KW-0472">Membrane</keyword>
<dbReference type="AlphaFoldDB" id="A0A6I9RRS2"/>
<feature type="compositionally biased region" description="Polar residues" evidence="1">
    <location>
        <begin position="323"/>
        <end position="333"/>
    </location>
</feature>
<feature type="compositionally biased region" description="Polar residues" evidence="1">
    <location>
        <begin position="40"/>
        <end position="56"/>
    </location>
</feature>
<dbReference type="InParanoid" id="A0A6I9RRS2"/>
<reference evidence="6" key="1">
    <citation type="submission" date="2025-08" db="UniProtKB">
        <authorList>
            <consortium name="RefSeq"/>
        </authorList>
    </citation>
    <scope>IDENTIFICATION</scope>
</reference>
<evidence type="ECO:0000256" key="1">
    <source>
        <dbReference type="SAM" id="MobiDB-lite"/>
    </source>
</evidence>
<feature type="compositionally biased region" description="Polar residues" evidence="1">
    <location>
        <begin position="282"/>
        <end position="296"/>
    </location>
</feature>
<name>A0A6I9RRS2_ELAGV</name>
<dbReference type="OrthoDB" id="785602at2759"/>
<dbReference type="RefSeq" id="XP_010931369.1">
    <property type="nucleotide sequence ID" value="XM_010933067.3"/>
</dbReference>
<organism evidence="5 6">
    <name type="scientific">Elaeis guineensis var. tenera</name>
    <name type="common">Oil palm</name>
    <dbReference type="NCBI Taxonomy" id="51953"/>
    <lineage>
        <taxon>Eukaryota</taxon>
        <taxon>Viridiplantae</taxon>
        <taxon>Streptophyta</taxon>
        <taxon>Embryophyta</taxon>
        <taxon>Tracheophyta</taxon>
        <taxon>Spermatophyta</taxon>
        <taxon>Magnoliopsida</taxon>
        <taxon>Liliopsida</taxon>
        <taxon>Arecaceae</taxon>
        <taxon>Arecoideae</taxon>
        <taxon>Cocoseae</taxon>
        <taxon>Elaeidinae</taxon>
        <taxon>Elaeis</taxon>
    </lineage>
</organism>
<gene>
    <name evidence="6" type="primary">LOC105052299</name>
</gene>
<protein>
    <submittedName>
        <fullName evidence="6">Uncharacterized protein LOC105052299</fullName>
    </submittedName>
</protein>
<evidence type="ECO:0000256" key="2">
    <source>
        <dbReference type="SAM" id="Phobius"/>
    </source>
</evidence>
<accession>A0A6I9RRS2</accession>
<evidence type="ECO:0000259" key="4">
    <source>
        <dbReference type="Pfam" id="PF24053"/>
    </source>
</evidence>
<keyword evidence="5" id="KW-1185">Reference proteome</keyword>
<feature type="compositionally biased region" description="Low complexity" evidence="1">
    <location>
        <begin position="57"/>
        <end position="73"/>
    </location>
</feature>
<keyword evidence="2" id="KW-1133">Transmembrane helix</keyword>
<feature type="compositionally biased region" description="Low complexity" evidence="1">
    <location>
        <begin position="110"/>
        <end position="123"/>
    </location>
</feature>
<feature type="domain" description="DUF7356" evidence="4">
    <location>
        <begin position="124"/>
        <end position="221"/>
    </location>
</feature>
<feature type="region of interest" description="Disordered" evidence="1">
    <location>
        <begin position="30"/>
        <end position="133"/>
    </location>
</feature>
<feature type="region of interest" description="Disordered" evidence="1">
    <location>
        <begin position="281"/>
        <end position="346"/>
    </location>
</feature>
<dbReference type="PANTHER" id="PTHR34200:SF2">
    <property type="entry name" value="TRANSMEMBRANE PROTEIN"/>
    <property type="match status" value="1"/>
</dbReference>
<proteinExistence type="predicted"/>
<keyword evidence="2" id="KW-0812">Transmembrane</keyword>
<dbReference type="GeneID" id="105052299"/>
<evidence type="ECO:0000313" key="5">
    <source>
        <dbReference type="Proteomes" id="UP000504607"/>
    </source>
</evidence>
<dbReference type="InterPro" id="IPR055780">
    <property type="entry name" value="DUF7356"/>
</dbReference>
<sequence>MERIGFLAVIVLFLVVARGSDASCRVLMADGKGDDKRSSGKVSLSPTPNPSPKNNGSESSQKSPQKKSLQFPPLAANSAAKSLKIPPPSGNPTNLVPPSGPQNNENGKNSQKSEGPPKSGSPSDRSQENACHASAKKCHTDELVACLQHLGDDSKELSLFIQNTGESTLIVKIKITPPVNINVEKKTIAKGNNETIQITAQSGLEIVLNAGKGNCILHTNTSFSDWNPSWFPSYATHLTPIYGAYFLFVTMVIAGGTWACCKCRRGRRADPGIPYQQLEMGAQTQSNSAVVDSNTADGWDEGWDEEWDEEEAVPQASEKHPTGSVSANGLTSRSPRKDGWDVDWDE</sequence>
<dbReference type="PANTHER" id="PTHR34200">
    <property type="entry name" value="DENTIN SIALOPHOSPHOPROTEIN-LIKE ISOFORM X1"/>
    <property type="match status" value="1"/>
</dbReference>
<feature type="compositionally biased region" description="Polar residues" evidence="1">
    <location>
        <begin position="91"/>
        <end position="109"/>
    </location>
</feature>
<feature type="transmembrane region" description="Helical" evidence="2">
    <location>
        <begin position="242"/>
        <end position="261"/>
    </location>
</feature>
<dbReference type="Proteomes" id="UP000504607">
    <property type="component" value="Chromosome 10"/>
</dbReference>